<evidence type="ECO:0000256" key="8">
    <source>
        <dbReference type="ARBA" id="ARBA00023136"/>
    </source>
</evidence>
<comment type="subcellular location">
    <subcellularLocation>
        <location evidence="1">Cell membrane</location>
        <topology evidence="1">Multi-pass membrane protein</topology>
    </subcellularLocation>
</comment>
<dbReference type="SMART" id="SM00008">
    <property type="entry name" value="HormR"/>
    <property type="match status" value="1"/>
</dbReference>
<dbReference type="InterPro" id="IPR000832">
    <property type="entry name" value="GPCR_2_secretin-like"/>
</dbReference>
<dbReference type="PROSITE" id="PS50227">
    <property type="entry name" value="G_PROTEIN_RECEP_F2_3"/>
    <property type="match status" value="1"/>
</dbReference>
<dbReference type="Pfam" id="PF00002">
    <property type="entry name" value="7tm_2"/>
    <property type="match status" value="1"/>
</dbReference>
<keyword evidence="8 13" id="KW-0472">Membrane</keyword>
<keyword evidence="6 13" id="KW-1133">Transmembrane helix</keyword>
<dbReference type="PROSITE" id="PS00650">
    <property type="entry name" value="G_PROTEIN_RECEP_F2_2"/>
    <property type="match status" value="1"/>
</dbReference>
<evidence type="ECO:0000256" key="12">
    <source>
        <dbReference type="ARBA" id="ARBA00023224"/>
    </source>
</evidence>
<feature type="transmembrane region" description="Helical" evidence="13">
    <location>
        <begin position="299"/>
        <end position="322"/>
    </location>
</feature>
<organism evidence="16 17">
    <name type="scientific">Ridgeia piscesae</name>
    <name type="common">Tubeworm</name>
    <dbReference type="NCBI Taxonomy" id="27915"/>
    <lineage>
        <taxon>Eukaryota</taxon>
        <taxon>Metazoa</taxon>
        <taxon>Spiralia</taxon>
        <taxon>Lophotrochozoa</taxon>
        <taxon>Annelida</taxon>
        <taxon>Polychaeta</taxon>
        <taxon>Sedentaria</taxon>
        <taxon>Canalipalpata</taxon>
        <taxon>Sabellida</taxon>
        <taxon>Siboglinidae</taxon>
        <taxon>Ridgeia</taxon>
    </lineage>
</organism>
<dbReference type="Gene3D" id="4.10.1240.10">
    <property type="entry name" value="GPCR, family 2, extracellular hormone receptor domain"/>
    <property type="match status" value="1"/>
</dbReference>
<evidence type="ECO:0000256" key="4">
    <source>
        <dbReference type="ARBA" id="ARBA00022692"/>
    </source>
</evidence>
<dbReference type="Proteomes" id="UP001209878">
    <property type="component" value="Unassembled WGS sequence"/>
</dbReference>
<dbReference type="SUPFAM" id="SSF111418">
    <property type="entry name" value="Hormone receptor domain"/>
    <property type="match status" value="1"/>
</dbReference>
<dbReference type="PRINTS" id="PR00249">
    <property type="entry name" value="GPCRSECRETIN"/>
</dbReference>
<keyword evidence="12" id="KW-0807">Transducer</keyword>
<dbReference type="GO" id="GO:0008528">
    <property type="term" value="F:G protein-coupled peptide receptor activity"/>
    <property type="evidence" value="ECO:0007669"/>
    <property type="project" value="TreeGrafter"/>
</dbReference>
<dbReference type="InterPro" id="IPR017981">
    <property type="entry name" value="GPCR_2-like_7TM"/>
</dbReference>
<feature type="domain" description="G-protein coupled receptors family 2 profile 1" evidence="14">
    <location>
        <begin position="1"/>
        <end position="56"/>
    </location>
</feature>
<dbReference type="InterPro" id="IPR050332">
    <property type="entry name" value="GPCR_2"/>
</dbReference>
<dbReference type="InterPro" id="IPR017983">
    <property type="entry name" value="GPCR_2_secretin-like_CS"/>
</dbReference>
<feature type="transmembrane region" description="Helical" evidence="13">
    <location>
        <begin position="73"/>
        <end position="94"/>
    </location>
</feature>
<evidence type="ECO:0000259" key="14">
    <source>
        <dbReference type="PROSITE" id="PS50227"/>
    </source>
</evidence>
<dbReference type="PRINTS" id="PR01279">
    <property type="entry name" value="CRFRECEPTOR"/>
</dbReference>
<dbReference type="GO" id="GO:0007188">
    <property type="term" value="P:adenylate cyclase-modulating G protein-coupled receptor signaling pathway"/>
    <property type="evidence" value="ECO:0007669"/>
    <property type="project" value="TreeGrafter"/>
</dbReference>
<dbReference type="AlphaFoldDB" id="A0AAD9P4B9"/>
<evidence type="ECO:0000256" key="1">
    <source>
        <dbReference type="ARBA" id="ARBA00004651"/>
    </source>
</evidence>
<dbReference type="PROSITE" id="PS50261">
    <property type="entry name" value="G_PROTEIN_RECEP_F2_4"/>
    <property type="match status" value="1"/>
</dbReference>
<evidence type="ECO:0000256" key="3">
    <source>
        <dbReference type="ARBA" id="ARBA00022475"/>
    </source>
</evidence>
<evidence type="ECO:0000256" key="5">
    <source>
        <dbReference type="ARBA" id="ARBA00022729"/>
    </source>
</evidence>
<feature type="transmembrane region" description="Helical" evidence="13">
    <location>
        <begin position="184"/>
        <end position="206"/>
    </location>
</feature>
<keyword evidence="11" id="KW-0325">Glycoprotein</keyword>
<evidence type="ECO:0000256" key="11">
    <source>
        <dbReference type="ARBA" id="ARBA00023180"/>
    </source>
</evidence>
<comment type="caution">
    <text evidence="16">The sequence shown here is derived from an EMBL/GenBank/DDBJ whole genome shotgun (WGS) entry which is preliminary data.</text>
</comment>
<feature type="domain" description="G-protein coupled receptors family 2 profile 2" evidence="15">
    <location>
        <begin position="71"/>
        <end position="323"/>
    </location>
</feature>
<dbReference type="GO" id="GO:0017046">
    <property type="term" value="F:peptide hormone binding"/>
    <property type="evidence" value="ECO:0007669"/>
    <property type="project" value="TreeGrafter"/>
</dbReference>
<keyword evidence="10" id="KW-0675">Receptor</keyword>
<keyword evidence="17" id="KW-1185">Reference proteome</keyword>
<evidence type="ECO:0000256" key="9">
    <source>
        <dbReference type="ARBA" id="ARBA00023157"/>
    </source>
</evidence>
<reference evidence="16" key="1">
    <citation type="journal article" date="2023" name="Mol. Biol. Evol.">
        <title>Third-Generation Sequencing Reveals the Adaptive Role of the Epigenome in Three Deep-Sea Polychaetes.</title>
        <authorList>
            <person name="Perez M."/>
            <person name="Aroh O."/>
            <person name="Sun Y."/>
            <person name="Lan Y."/>
            <person name="Juniper S.K."/>
            <person name="Young C.R."/>
            <person name="Angers B."/>
            <person name="Qian P.Y."/>
        </authorList>
    </citation>
    <scope>NUCLEOTIDE SEQUENCE</scope>
    <source>
        <strain evidence="16">R07B-5</strain>
    </source>
</reference>
<evidence type="ECO:0000256" key="13">
    <source>
        <dbReference type="SAM" id="Phobius"/>
    </source>
</evidence>
<evidence type="ECO:0000313" key="16">
    <source>
        <dbReference type="EMBL" id="KAK2187897.1"/>
    </source>
</evidence>
<dbReference type="SUPFAM" id="SSF81321">
    <property type="entry name" value="Family A G protein-coupled receptor-like"/>
    <property type="match status" value="1"/>
</dbReference>
<keyword evidence="4 13" id="KW-0812">Transmembrane</keyword>
<dbReference type="PANTHER" id="PTHR45620">
    <property type="entry name" value="PDF RECEPTOR-LIKE PROTEIN-RELATED"/>
    <property type="match status" value="1"/>
</dbReference>
<protein>
    <submittedName>
        <fullName evidence="16">Uncharacterized protein</fullName>
    </submittedName>
</protein>
<feature type="transmembrane region" description="Helical" evidence="13">
    <location>
        <begin position="159"/>
        <end position="177"/>
    </location>
</feature>
<gene>
    <name evidence="16" type="ORF">NP493_151g02025</name>
</gene>
<name>A0AAD9P4B9_RIDPI</name>
<proteinExistence type="inferred from homology"/>
<dbReference type="GO" id="GO:0005886">
    <property type="term" value="C:plasma membrane"/>
    <property type="evidence" value="ECO:0007669"/>
    <property type="project" value="UniProtKB-SubCell"/>
</dbReference>
<dbReference type="Gene3D" id="1.20.1070.10">
    <property type="entry name" value="Rhodopsin 7-helix transmembrane proteins"/>
    <property type="match status" value="1"/>
</dbReference>
<dbReference type="Pfam" id="PF02793">
    <property type="entry name" value="HRM"/>
    <property type="match status" value="1"/>
</dbReference>
<keyword evidence="5" id="KW-0732">Signal</keyword>
<dbReference type="InterPro" id="IPR001879">
    <property type="entry name" value="GPCR_2_extracellular_dom"/>
</dbReference>
<dbReference type="GO" id="GO:0007166">
    <property type="term" value="P:cell surface receptor signaling pathway"/>
    <property type="evidence" value="ECO:0007669"/>
    <property type="project" value="InterPro"/>
</dbReference>
<keyword evidence="7" id="KW-0297">G-protein coupled receptor</keyword>
<evidence type="ECO:0000256" key="7">
    <source>
        <dbReference type="ARBA" id="ARBA00023040"/>
    </source>
</evidence>
<comment type="similarity">
    <text evidence="2">Belongs to the G-protein coupled receptor 2 family.</text>
</comment>
<keyword evidence="9" id="KW-1015">Disulfide bond</keyword>
<feature type="transmembrane region" description="Helical" evidence="13">
    <location>
        <begin position="226"/>
        <end position="251"/>
    </location>
</feature>
<evidence type="ECO:0000256" key="2">
    <source>
        <dbReference type="ARBA" id="ARBA00005314"/>
    </source>
</evidence>
<keyword evidence="3" id="KW-1003">Cell membrane</keyword>
<dbReference type="PANTHER" id="PTHR45620:SF15">
    <property type="entry name" value="DIURETIC HORMONE 44 RECEPTOR 1-RELATED"/>
    <property type="match status" value="1"/>
</dbReference>
<feature type="transmembrane region" description="Helical" evidence="13">
    <location>
        <begin position="106"/>
        <end position="124"/>
    </location>
</feature>
<evidence type="ECO:0000313" key="17">
    <source>
        <dbReference type="Proteomes" id="UP001209878"/>
    </source>
</evidence>
<feature type="transmembrane region" description="Helical" evidence="13">
    <location>
        <begin position="271"/>
        <end position="287"/>
    </location>
</feature>
<sequence>MVTCWPKTAAGQLVTLPCPAQVNGVLIDPNGNVTRLCIANGTWQARSDYSQCSPIMLHPYDEMEFTHNSITRIIYNVGFSVSIAALVAALCIFITCRSLRCVRNTIHCHLIVTFILRNFLWLILNSVLPTLTEQEDNETHQWICKMLVLLFNYLQVTNFFWMLVEGLYLHTLIVWAYTTERIKFWFYALIGWGVPAVIVAVWAVVMATVQSDSSCWLPLDDSFYDYIYISPILAVLLVNLIFLGSIVYVLITKLRASNILQIKQYRKAVKATLILFPLLGVTYVIFITPTGGDQVSQKVFTYCNAFLQATQGLAVAVFYCFINEEVRSTIRMKVNRWQDGRSVATRYTRASTATNLEQISLARGSVNLNSSPLIAINGKVPKDFARNNNENCSKSAEMIMLNNR</sequence>
<dbReference type="EMBL" id="JAODUO010000151">
    <property type="protein sequence ID" value="KAK2187897.1"/>
    <property type="molecule type" value="Genomic_DNA"/>
</dbReference>
<dbReference type="InterPro" id="IPR036445">
    <property type="entry name" value="GPCR_2_extracell_dom_sf"/>
</dbReference>
<evidence type="ECO:0000256" key="10">
    <source>
        <dbReference type="ARBA" id="ARBA00023170"/>
    </source>
</evidence>
<dbReference type="InterPro" id="IPR003051">
    <property type="entry name" value="GPCR_2_CRF_rcpt"/>
</dbReference>
<evidence type="ECO:0000256" key="6">
    <source>
        <dbReference type="ARBA" id="ARBA00022989"/>
    </source>
</evidence>
<accession>A0AAD9P4B9</accession>
<evidence type="ECO:0000259" key="15">
    <source>
        <dbReference type="PROSITE" id="PS50261"/>
    </source>
</evidence>